<dbReference type="SUPFAM" id="SSF141523">
    <property type="entry name" value="L,D-transpeptidase catalytic domain-like"/>
    <property type="match status" value="1"/>
</dbReference>
<keyword evidence="3 6" id="KW-0133">Cell shape</keyword>
<feature type="transmembrane region" description="Helical" evidence="7">
    <location>
        <begin position="20"/>
        <end position="40"/>
    </location>
</feature>
<feature type="active site" description="Nucleophile" evidence="6">
    <location>
        <position position="446"/>
    </location>
</feature>
<dbReference type="PROSITE" id="PS52029">
    <property type="entry name" value="LD_TPASE"/>
    <property type="match status" value="1"/>
</dbReference>
<dbReference type="GO" id="GO:0016740">
    <property type="term" value="F:transferase activity"/>
    <property type="evidence" value="ECO:0007669"/>
    <property type="project" value="UniProtKB-KW"/>
</dbReference>
<evidence type="ECO:0000256" key="4">
    <source>
        <dbReference type="ARBA" id="ARBA00022984"/>
    </source>
</evidence>
<feature type="active site" description="Proton donor/acceptor" evidence="6">
    <location>
        <position position="425"/>
    </location>
</feature>
<evidence type="ECO:0000256" key="5">
    <source>
        <dbReference type="ARBA" id="ARBA00023316"/>
    </source>
</evidence>
<dbReference type="GO" id="GO:0008360">
    <property type="term" value="P:regulation of cell shape"/>
    <property type="evidence" value="ECO:0007669"/>
    <property type="project" value="UniProtKB-UniRule"/>
</dbReference>
<dbReference type="GO" id="GO:0071555">
    <property type="term" value="P:cell wall organization"/>
    <property type="evidence" value="ECO:0007669"/>
    <property type="project" value="UniProtKB-UniRule"/>
</dbReference>
<keyword evidence="2" id="KW-0808">Transferase</keyword>
<dbReference type="InterPro" id="IPR038054">
    <property type="entry name" value="LD_TPept-like_central_sf"/>
</dbReference>
<accession>A0A927YLV6</accession>
<dbReference type="GO" id="GO:0071972">
    <property type="term" value="F:peptidoglycan L,D-transpeptidase activity"/>
    <property type="evidence" value="ECO:0007669"/>
    <property type="project" value="TreeGrafter"/>
</dbReference>
<organism evidence="9 10">
    <name type="scientific">Pseudobutyrivibrio ruminis</name>
    <dbReference type="NCBI Taxonomy" id="46206"/>
    <lineage>
        <taxon>Bacteria</taxon>
        <taxon>Bacillati</taxon>
        <taxon>Bacillota</taxon>
        <taxon>Clostridia</taxon>
        <taxon>Lachnospirales</taxon>
        <taxon>Lachnospiraceae</taxon>
        <taxon>Pseudobutyrivibrio</taxon>
    </lineage>
</organism>
<dbReference type="GO" id="GO:0018104">
    <property type="term" value="P:peptidoglycan-protein cross-linking"/>
    <property type="evidence" value="ECO:0007669"/>
    <property type="project" value="TreeGrafter"/>
</dbReference>
<keyword evidence="7" id="KW-0812">Transmembrane</keyword>
<proteinExistence type="predicted"/>
<evidence type="ECO:0000256" key="2">
    <source>
        <dbReference type="ARBA" id="ARBA00022679"/>
    </source>
</evidence>
<dbReference type="Gene3D" id="2.40.440.10">
    <property type="entry name" value="L,D-transpeptidase catalytic domain-like"/>
    <property type="match status" value="1"/>
</dbReference>
<evidence type="ECO:0000256" key="3">
    <source>
        <dbReference type="ARBA" id="ARBA00022960"/>
    </source>
</evidence>
<dbReference type="Pfam" id="PF03734">
    <property type="entry name" value="YkuD"/>
    <property type="match status" value="1"/>
</dbReference>
<gene>
    <name evidence="9" type="ORF">E7272_00750</name>
</gene>
<dbReference type="PANTHER" id="PTHR30582:SF33">
    <property type="entry name" value="EXPORTED PROTEIN"/>
    <property type="match status" value="1"/>
</dbReference>
<evidence type="ECO:0000256" key="6">
    <source>
        <dbReference type="PROSITE-ProRule" id="PRU01373"/>
    </source>
</evidence>
<evidence type="ECO:0000256" key="1">
    <source>
        <dbReference type="ARBA" id="ARBA00004752"/>
    </source>
</evidence>
<dbReference type="EMBL" id="SVER01000002">
    <property type="protein sequence ID" value="MBE5918347.1"/>
    <property type="molecule type" value="Genomic_DNA"/>
</dbReference>
<keyword evidence="7" id="KW-1133">Transmembrane helix</keyword>
<dbReference type="InterPro" id="IPR050979">
    <property type="entry name" value="LD-transpeptidase"/>
</dbReference>
<feature type="domain" description="L,D-TPase catalytic" evidence="8">
    <location>
        <begin position="351"/>
        <end position="470"/>
    </location>
</feature>
<dbReference type="Proteomes" id="UP000766246">
    <property type="component" value="Unassembled WGS sequence"/>
</dbReference>
<comment type="caution">
    <text evidence="9">The sequence shown here is derived from an EMBL/GenBank/DDBJ whole genome shotgun (WGS) entry which is preliminary data.</text>
</comment>
<evidence type="ECO:0000256" key="7">
    <source>
        <dbReference type="SAM" id="Phobius"/>
    </source>
</evidence>
<dbReference type="Pfam" id="PF12229">
    <property type="entry name" value="PG_binding_4"/>
    <property type="match status" value="1"/>
</dbReference>
<comment type="pathway">
    <text evidence="1 6">Cell wall biogenesis; peptidoglycan biosynthesis.</text>
</comment>
<evidence type="ECO:0000259" key="8">
    <source>
        <dbReference type="PROSITE" id="PS52029"/>
    </source>
</evidence>
<dbReference type="InterPro" id="IPR022029">
    <property type="entry name" value="YoaR-like_PG-bd"/>
</dbReference>
<evidence type="ECO:0000313" key="10">
    <source>
        <dbReference type="Proteomes" id="UP000766246"/>
    </source>
</evidence>
<name>A0A927YLV6_9FIRM</name>
<dbReference type="SUPFAM" id="SSF143985">
    <property type="entry name" value="L,D-transpeptidase pre-catalytic domain-like"/>
    <property type="match status" value="1"/>
</dbReference>
<reference evidence="9" key="1">
    <citation type="submission" date="2019-04" db="EMBL/GenBank/DDBJ databases">
        <title>Evolution of Biomass-Degrading Anaerobic Consortia Revealed by Metagenomics.</title>
        <authorList>
            <person name="Peng X."/>
        </authorList>
    </citation>
    <scope>NUCLEOTIDE SEQUENCE</scope>
    <source>
        <strain evidence="9">SIG311</strain>
    </source>
</reference>
<keyword evidence="7" id="KW-0472">Membrane</keyword>
<keyword evidence="4 6" id="KW-0573">Peptidoglycan synthesis</keyword>
<dbReference type="Gene3D" id="3.10.20.800">
    <property type="match status" value="1"/>
</dbReference>
<sequence length="565" mass="62791">MSKHKKNKFKSIRFYRETILRGAITCAAVLAIYLLGSLFFSNHFYIRSKVNGVGASFLGAEKTFEKIVSNADKYTISFKNADGDVVNEVSASDLGVDVNYDVSQVQDILDKQTGFNWIGRLIIPAEYYTATGNSYDASKVKAIAQSLDFSNHKSTKESEDAYITFDGDKWVIVDEVYGDRIDQEGVEEAIIYAVENLEEEINIADGTCYNKPDVKADDANIKAAVDKLNKYMDVDIHYDLGEGITEDIPKETKASFFNWDDKFEVGFDRDAIGEYVNAMGDKYNTYGKKKEFTTTDGEEITVPAGSFGWRIAYEGEIDAIIADFNGGKDVTRDFTYLYYGTSHGEHDYGNSYVEVNLSKQHVYVYKNGEMVFDTPCVSGKIAGNHGTHTGVYPIAYKQTEATLKGDNYESHVHFWMPFNMGEGLHDATWRNKFGGDIYKRSGSHGCVNLPLSAAEKIYDIVEAGWPVIVFYTGDTEEQNYILQNPQLKVIDQITQIGPVTSLEQEPTIASARAAYEALTEEQKALVTNYQDLVNAELTLQVLKEQAAAAAAAEGQVPADGTVVTP</sequence>
<dbReference type="CDD" id="cd16913">
    <property type="entry name" value="YkuD_like"/>
    <property type="match status" value="1"/>
</dbReference>
<keyword evidence="5 6" id="KW-0961">Cell wall biogenesis/degradation</keyword>
<protein>
    <recommendedName>
        <fullName evidence="8">L,D-TPase catalytic domain-containing protein</fullName>
    </recommendedName>
</protein>
<dbReference type="GO" id="GO:0005576">
    <property type="term" value="C:extracellular region"/>
    <property type="evidence" value="ECO:0007669"/>
    <property type="project" value="TreeGrafter"/>
</dbReference>
<dbReference type="InterPro" id="IPR005490">
    <property type="entry name" value="LD_TPept_cat_dom"/>
</dbReference>
<dbReference type="PANTHER" id="PTHR30582">
    <property type="entry name" value="L,D-TRANSPEPTIDASE"/>
    <property type="match status" value="1"/>
</dbReference>
<dbReference type="InterPro" id="IPR038063">
    <property type="entry name" value="Transpep_catalytic_dom"/>
</dbReference>
<dbReference type="AlphaFoldDB" id="A0A927YLV6"/>
<evidence type="ECO:0000313" key="9">
    <source>
        <dbReference type="EMBL" id="MBE5918347.1"/>
    </source>
</evidence>